<dbReference type="CDD" id="cd02440">
    <property type="entry name" value="AdoMet_MTases"/>
    <property type="match status" value="1"/>
</dbReference>
<comment type="catalytic activity">
    <reaction evidence="6">
        <text>a 2'-deoxyadenosine in DNA + S-adenosyl-L-methionine = an N(6)-methyl-2'-deoxyadenosine in DNA + S-adenosyl-L-homocysteine + H(+)</text>
        <dbReference type="Rhea" id="RHEA:15197"/>
        <dbReference type="Rhea" id="RHEA-COMP:12418"/>
        <dbReference type="Rhea" id="RHEA-COMP:12419"/>
        <dbReference type="ChEBI" id="CHEBI:15378"/>
        <dbReference type="ChEBI" id="CHEBI:57856"/>
        <dbReference type="ChEBI" id="CHEBI:59789"/>
        <dbReference type="ChEBI" id="CHEBI:90615"/>
        <dbReference type="ChEBI" id="CHEBI:90616"/>
        <dbReference type="EC" id="2.1.1.72"/>
    </reaction>
</comment>
<dbReference type="Proteomes" id="UP000003477">
    <property type="component" value="Unassembled WGS sequence"/>
</dbReference>
<evidence type="ECO:0000256" key="5">
    <source>
        <dbReference type="ARBA" id="ARBA00022747"/>
    </source>
</evidence>
<sequence length="349" mass="39725">MLEPKILKDIESAFRQFGYEAEDVFNAIAYIYSNIFSIKASEKLSGVLEKGKLISDIVFQDDCLKKTINSYVKKDKDGENLTIFYQYFLAKRFRDISGKFFTPHPIAMQMVKMLPVKANAVIIDPTCGGGTFLKTVREQWKNIPCHLIGNDVDQMLICLTELVLKINKNHQENTSLLTSNIYQPNSQIQSFFGQIDYILANPPFSLPVDIFTSNSRLFESGYRNSDALLIDLSFKLLKPGGRLVCLLPHSIISNKEYQNLREIVEKDWYLTAVIILPEGIFKSTASTTTRADIIVLDKKKNEQVDRNRKTIFANISSLDIPLNHRQKQVTTNDLENLLKNSKVSEILGI</sequence>
<dbReference type="GO" id="GO:0009007">
    <property type="term" value="F:site-specific DNA-methyltransferase (adenine-specific) activity"/>
    <property type="evidence" value="ECO:0007669"/>
    <property type="project" value="UniProtKB-EC"/>
</dbReference>
<dbReference type="SUPFAM" id="SSF53335">
    <property type="entry name" value="S-adenosyl-L-methionine-dependent methyltransferases"/>
    <property type="match status" value="1"/>
</dbReference>
<dbReference type="PRINTS" id="PR00507">
    <property type="entry name" value="N12N6MTFRASE"/>
</dbReference>
<feature type="domain" description="DNA methylase adenine-specific" evidence="7">
    <location>
        <begin position="84"/>
        <end position="339"/>
    </location>
</feature>
<dbReference type="GO" id="GO:0008170">
    <property type="term" value="F:N-methyltransferase activity"/>
    <property type="evidence" value="ECO:0007669"/>
    <property type="project" value="InterPro"/>
</dbReference>
<reference evidence="8 9" key="1">
    <citation type="journal article" date="2011" name="Front. Microbiol.">
        <title>Two Strains of Crocosphaera watsonii with Highly Conserved Genomes are Distinguished by Strain-Specific Features.</title>
        <authorList>
            <person name="Bench S.R."/>
            <person name="Ilikchyan I.N."/>
            <person name="Tripp H.J."/>
            <person name="Zehr J.P."/>
        </authorList>
    </citation>
    <scope>NUCLEOTIDE SEQUENCE [LARGE SCALE GENOMIC DNA]</scope>
    <source>
        <strain evidence="8 9">WH 0003</strain>
    </source>
</reference>
<evidence type="ECO:0000256" key="2">
    <source>
        <dbReference type="ARBA" id="ARBA00022603"/>
    </source>
</evidence>
<dbReference type="InterPro" id="IPR003356">
    <property type="entry name" value="DNA_methylase_A-5"/>
</dbReference>
<keyword evidence="2" id="KW-0489">Methyltransferase</keyword>
<evidence type="ECO:0000256" key="1">
    <source>
        <dbReference type="ARBA" id="ARBA00011900"/>
    </source>
</evidence>
<dbReference type="InterPro" id="IPR051537">
    <property type="entry name" value="DNA_Adenine_Mtase"/>
</dbReference>
<name>G5J4B8_CROWT</name>
<keyword evidence="3" id="KW-0808">Transferase</keyword>
<evidence type="ECO:0000256" key="6">
    <source>
        <dbReference type="ARBA" id="ARBA00047942"/>
    </source>
</evidence>
<organism evidence="8 9">
    <name type="scientific">Crocosphaera watsonii WH 0003</name>
    <dbReference type="NCBI Taxonomy" id="423471"/>
    <lineage>
        <taxon>Bacteria</taxon>
        <taxon>Bacillati</taxon>
        <taxon>Cyanobacteriota</taxon>
        <taxon>Cyanophyceae</taxon>
        <taxon>Oscillatoriophycideae</taxon>
        <taxon>Chroococcales</taxon>
        <taxon>Aphanothecaceae</taxon>
        <taxon>Crocosphaera</taxon>
    </lineage>
</organism>
<evidence type="ECO:0000313" key="9">
    <source>
        <dbReference type="Proteomes" id="UP000003477"/>
    </source>
</evidence>
<gene>
    <name evidence="8" type="ORF">CWATWH0003_2341</name>
</gene>
<dbReference type="GO" id="GO:0003677">
    <property type="term" value="F:DNA binding"/>
    <property type="evidence" value="ECO:0007669"/>
    <property type="project" value="InterPro"/>
</dbReference>
<evidence type="ECO:0000259" key="7">
    <source>
        <dbReference type="Pfam" id="PF02384"/>
    </source>
</evidence>
<dbReference type="Gene3D" id="3.40.50.150">
    <property type="entry name" value="Vaccinia Virus protein VP39"/>
    <property type="match status" value="1"/>
</dbReference>
<dbReference type="GO" id="GO:0032259">
    <property type="term" value="P:methylation"/>
    <property type="evidence" value="ECO:0007669"/>
    <property type="project" value="UniProtKB-KW"/>
</dbReference>
<evidence type="ECO:0000256" key="4">
    <source>
        <dbReference type="ARBA" id="ARBA00022691"/>
    </source>
</evidence>
<dbReference type="PANTHER" id="PTHR42933:SF3">
    <property type="entry name" value="TYPE I RESTRICTION ENZYME MJAVIII METHYLASE SUBUNIT"/>
    <property type="match status" value="1"/>
</dbReference>
<keyword evidence="4" id="KW-0949">S-adenosyl-L-methionine</keyword>
<dbReference type="AlphaFoldDB" id="G5J4B8"/>
<evidence type="ECO:0000256" key="3">
    <source>
        <dbReference type="ARBA" id="ARBA00022679"/>
    </source>
</evidence>
<dbReference type="RefSeq" id="WP_007305339.1">
    <property type="nucleotide sequence ID" value="NZ_AESD01000351.1"/>
</dbReference>
<dbReference type="Pfam" id="PF02384">
    <property type="entry name" value="N6_Mtase"/>
    <property type="match status" value="1"/>
</dbReference>
<dbReference type="GO" id="GO:0009307">
    <property type="term" value="P:DNA restriction-modification system"/>
    <property type="evidence" value="ECO:0007669"/>
    <property type="project" value="UniProtKB-KW"/>
</dbReference>
<keyword evidence="5" id="KW-0680">Restriction system</keyword>
<protein>
    <recommendedName>
        <fullName evidence="1">site-specific DNA-methyltransferase (adenine-specific)</fullName>
        <ecNumber evidence="1">2.1.1.72</ecNumber>
    </recommendedName>
</protein>
<accession>G5J4B8</accession>
<dbReference type="EMBL" id="AESD01000351">
    <property type="protein sequence ID" value="EHJ12969.1"/>
    <property type="molecule type" value="Genomic_DNA"/>
</dbReference>
<dbReference type="EC" id="2.1.1.72" evidence="1"/>
<dbReference type="PATRIC" id="fig|423471.3.peg.2197"/>
<dbReference type="InterPro" id="IPR029063">
    <property type="entry name" value="SAM-dependent_MTases_sf"/>
</dbReference>
<comment type="caution">
    <text evidence="8">The sequence shown here is derived from an EMBL/GenBank/DDBJ whole genome shotgun (WGS) entry which is preliminary data.</text>
</comment>
<dbReference type="GeneID" id="88766032"/>
<evidence type="ECO:0000313" key="8">
    <source>
        <dbReference type="EMBL" id="EHJ12969.1"/>
    </source>
</evidence>
<proteinExistence type="predicted"/>
<dbReference type="PANTHER" id="PTHR42933">
    <property type="entry name" value="SLR6095 PROTEIN"/>
    <property type="match status" value="1"/>
</dbReference>